<accession>A0A1A0H9Z8</accession>
<evidence type="ECO:0000313" key="2">
    <source>
        <dbReference type="Proteomes" id="UP000092555"/>
    </source>
</evidence>
<reference evidence="1 2" key="1">
    <citation type="submission" date="2016-05" db="EMBL/GenBank/DDBJ databases">
        <title>Comparative genomics of biotechnologically important yeasts.</title>
        <authorList>
            <consortium name="DOE Joint Genome Institute"/>
            <person name="Riley R."/>
            <person name="Haridas S."/>
            <person name="Wolfe K.H."/>
            <person name="Lopes M.R."/>
            <person name="Hittinger C.T."/>
            <person name="Goker M."/>
            <person name="Salamov A."/>
            <person name="Wisecaver J."/>
            <person name="Long T.M."/>
            <person name="Aerts A.L."/>
            <person name="Barry K."/>
            <person name="Choi C."/>
            <person name="Clum A."/>
            <person name="Coughlan A.Y."/>
            <person name="Deshpande S."/>
            <person name="Douglass A.P."/>
            <person name="Hanson S.J."/>
            <person name="Klenk H.-P."/>
            <person name="LaButti K."/>
            <person name="Lapidus A."/>
            <person name="Lindquist E."/>
            <person name="Lipzen A."/>
            <person name="Meier-kolthoff J.P."/>
            <person name="Ohm R.A."/>
            <person name="Otillar R.P."/>
            <person name="Pangilinan J."/>
            <person name="Peng Y."/>
            <person name="Rokas A."/>
            <person name="Rosa C.A."/>
            <person name="Scheuner C."/>
            <person name="Sibirny A.A."/>
            <person name="Slot J.C."/>
            <person name="Stielow J.B."/>
            <person name="Sun H."/>
            <person name="Kurtzman C.P."/>
            <person name="Blackwell M."/>
            <person name="Grigoriev I.V."/>
            <person name="Jeffries T.W."/>
        </authorList>
    </citation>
    <scope>NUCLEOTIDE SEQUENCE [LARGE SCALE GENOMIC DNA]</scope>
    <source>
        <strain evidence="1 2">NRRL YB-4993</strain>
    </source>
</reference>
<sequence>MVEMKFSKMLSSPSRCLRGQNFIRAYGFGKFELVPPYLDVSQLLLVRIRKVSAVSPLLESFRETSYYRESLERCKTPPLKKNYGEKPIIDRNIGSGEKAQAPIHEISQRERDLRKTSVHIYHLNKIS</sequence>
<name>A0A1A0H9Z8_9ASCO</name>
<comment type="caution">
    <text evidence="1">The sequence shown here is derived from an EMBL/GenBank/DDBJ whole genome shotgun (WGS) entry which is preliminary data.</text>
</comment>
<protein>
    <submittedName>
        <fullName evidence="1">Uncharacterized protein</fullName>
    </submittedName>
</protein>
<dbReference type="GeneID" id="30027936"/>
<dbReference type="AlphaFoldDB" id="A0A1A0H9Z8"/>
<dbReference type="Proteomes" id="UP000092555">
    <property type="component" value="Unassembled WGS sequence"/>
</dbReference>
<dbReference type="EMBL" id="LXTC01000004">
    <property type="protein sequence ID" value="OBA20702.1"/>
    <property type="molecule type" value="Genomic_DNA"/>
</dbReference>
<organism evidence="1 2">
    <name type="scientific">Metschnikowia bicuspidata var. bicuspidata NRRL YB-4993</name>
    <dbReference type="NCBI Taxonomy" id="869754"/>
    <lineage>
        <taxon>Eukaryota</taxon>
        <taxon>Fungi</taxon>
        <taxon>Dikarya</taxon>
        <taxon>Ascomycota</taxon>
        <taxon>Saccharomycotina</taxon>
        <taxon>Pichiomycetes</taxon>
        <taxon>Metschnikowiaceae</taxon>
        <taxon>Metschnikowia</taxon>
    </lineage>
</organism>
<gene>
    <name evidence="1" type="ORF">METBIDRAFT_203268</name>
</gene>
<dbReference type="RefSeq" id="XP_018711224.1">
    <property type="nucleotide sequence ID" value="XM_018854960.1"/>
</dbReference>
<evidence type="ECO:0000313" key="1">
    <source>
        <dbReference type="EMBL" id="OBA20702.1"/>
    </source>
</evidence>
<keyword evidence="2" id="KW-1185">Reference proteome</keyword>
<proteinExistence type="predicted"/>